<dbReference type="KEGG" id="soe:110791580"/>
<proteinExistence type="predicted"/>
<evidence type="ECO:0000313" key="2">
    <source>
        <dbReference type="RefSeq" id="XP_021852021.2"/>
    </source>
</evidence>
<dbReference type="InterPro" id="IPR036397">
    <property type="entry name" value="RNaseH_sf"/>
</dbReference>
<dbReference type="PANTHER" id="PTHR47169">
    <property type="entry name" value="OS01G0541250 PROTEIN"/>
    <property type="match status" value="1"/>
</dbReference>
<name>A0A9R0IMD0_SPIOL</name>
<evidence type="ECO:0000313" key="1">
    <source>
        <dbReference type="Proteomes" id="UP000813463"/>
    </source>
</evidence>
<protein>
    <recommendedName>
        <fullName evidence="3">Mariner transposase</fullName>
    </recommendedName>
</protein>
<sequence length="340" mass="39670">MATKAQNASRKRIQLAQDSITEQDMGDRTCIRDLAEMLHIRATTVWRMIKRGDVRPHAYPLHPGLQDPNMLQRVKWVLDLLIGDSPQEKREYKTMFDFVHIDEKWFYLSKKQQRVYLRKNERGKYRLGKSSKFIPNVMFTAAVARPRFNDKDECTFDGKLGIFPFTYQEATKRTSKNRGNGTLITKVVELVRQKETRDMLITPIVPAIMEKWPHSEGHKTRFIQQDNARTHITHSDPQWQQVHQQGDFTFILVQQPPNNPDLNILDLGSFRSIQSLMHKKMPKDVDAMMDAVNQACYELEARTLGNVWLSYQYVMSEILKAKGSNDYDLPHVNKARLLSH</sequence>
<dbReference type="RefSeq" id="XP_021852021.2">
    <property type="nucleotide sequence ID" value="XM_021996329.2"/>
</dbReference>
<accession>A0A9R0IMD0</accession>
<dbReference type="GeneID" id="110791580"/>
<organism evidence="1 2">
    <name type="scientific">Spinacia oleracea</name>
    <name type="common">Spinach</name>
    <dbReference type="NCBI Taxonomy" id="3562"/>
    <lineage>
        <taxon>Eukaryota</taxon>
        <taxon>Viridiplantae</taxon>
        <taxon>Streptophyta</taxon>
        <taxon>Embryophyta</taxon>
        <taxon>Tracheophyta</taxon>
        <taxon>Spermatophyta</taxon>
        <taxon>Magnoliopsida</taxon>
        <taxon>eudicotyledons</taxon>
        <taxon>Gunneridae</taxon>
        <taxon>Pentapetalae</taxon>
        <taxon>Caryophyllales</taxon>
        <taxon>Chenopodiaceae</taxon>
        <taxon>Chenopodioideae</taxon>
        <taxon>Anserineae</taxon>
        <taxon>Spinacia</taxon>
    </lineage>
</organism>
<evidence type="ECO:0008006" key="3">
    <source>
        <dbReference type="Google" id="ProtNLM"/>
    </source>
</evidence>
<dbReference type="PANTHER" id="PTHR47169:SF3">
    <property type="match status" value="1"/>
</dbReference>
<gene>
    <name evidence="2" type="primary">LOC110791580</name>
</gene>
<dbReference type="AlphaFoldDB" id="A0A9R0IMD0"/>
<dbReference type="Proteomes" id="UP000813463">
    <property type="component" value="Chromosome 1"/>
</dbReference>
<dbReference type="GO" id="GO:0003676">
    <property type="term" value="F:nucleic acid binding"/>
    <property type="evidence" value="ECO:0007669"/>
    <property type="project" value="InterPro"/>
</dbReference>
<reference evidence="1" key="1">
    <citation type="journal article" date="2021" name="Nat. Commun.">
        <title>Genomic analyses provide insights into spinach domestication and the genetic basis of agronomic traits.</title>
        <authorList>
            <person name="Cai X."/>
            <person name="Sun X."/>
            <person name="Xu C."/>
            <person name="Sun H."/>
            <person name="Wang X."/>
            <person name="Ge C."/>
            <person name="Zhang Z."/>
            <person name="Wang Q."/>
            <person name="Fei Z."/>
            <person name="Jiao C."/>
            <person name="Wang Q."/>
        </authorList>
    </citation>
    <scope>NUCLEOTIDE SEQUENCE [LARGE SCALE GENOMIC DNA]</scope>
    <source>
        <strain evidence="1">cv. Varoflay</strain>
    </source>
</reference>
<dbReference type="Gene3D" id="3.30.420.10">
    <property type="entry name" value="Ribonuclease H-like superfamily/Ribonuclease H"/>
    <property type="match status" value="1"/>
</dbReference>
<keyword evidence="1" id="KW-1185">Reference proteome</keyword>
<reference evidence="2" key="2">
    <citation type="submission" date="2025-08" db="UniProtKB">
        <authorList>
            <consortium name="RefSeq"/>
        </authorList>
    </citation>
    <scope>IDENTIFICATION</scope>
    <source>
        <tissue evidence="2">Leaf</tissue>
    </source>
</reference>